<reference evidence="1" key="1">
    <citation type="submission" date="2023-04" db="EMBL/GenBank/DDBJ databases">
        <title>Bacteriophage Phass-1 Discovered in the Human Gut Virome - the Founding Member of the Proposed New Family Phassviridae.</title>
        <authorList>
            <person name="Tikunov A.Y."/>
            <person name="Morozova V.V."/>
            <person name="Chechushkov A.V."/>
            <person name="Tikunova N.V."/>
        </authorList>
    </citation>
    <scope>NUCLEOTIDE SEQUENCE</scope>
</reference>
<accession>A0AAF0LVX8</accession>
<sequence length="44" mass="5336">MLIKQLLIKIYKTEILIKEITKLLFKKMNFQDKLLRSMIKSILL</sequence>
<proteinExistence type="predicted"/>
<name>A0AAF0LVX8_9CAUD</name>
<dbReference type="EMBL" id="OQ749652">
    <property type="protein sequence ID" value="WIC39543.1"/>
    <property type="molecule type" value="Genomic_DNA"/>
</dbReference>
<dbReference type="Proteomes" id="UP001237988">
    <property type="component" value="Segment"/>
</dbReference>
<organism evidence="1 2">
    <name type="scientific">Phage Phass-1</name>
    <dbReference type="NCBI Taxonomy" id="3043662"/>
    <lineage>
        <taxon>Viruses</taxon>
        <taxon>Duplodnaviria</taxon>
        <taxon>Heunggongvirae</taxon>
        <taxon>Uroviricota</taxon>
        <taxon>Caudoviricetes</taxon>
        <taxon>Caudoviricetes code 15 clade</taxon>
    </lineage>
</organism>
<protein>
    <submittedName>
        <fullName evidence="1">Uncharacterized protein</fullName>
    </submittedName>
</protein>
<evidence type="ECO:0000313" key="1">
    <source>
        <dbReference type="EMBL" id="WIC39543.1"/>
    </source>
</evidence>
<evidence type="ECO:0000313" key="2">
    <source>
        <dbReference type="Proteomes" id="UP001237988"/>
    </source>
</evidence>